<proteinExistence type="predicted"/>
<dbReference type="Proteomes" id="UP000801492">
    <property type="component" value="Unassembled WGS sequence"/>
</dbReference>
<evidence type="ECO:0000313" key="3">
    <source>
        <dbReference type="Proteomes" id="UP000801492"/>
    </source>
</evidence>
<evidence type="ECO:0000256" key="1">
    <source>
        <dbReference type="SAM" id="MobiDB-lite"/>
    </source>
</evidence>
<reference evidence="2" key="1">
    <citation type="submission" date="2019-08" db="EMBL/GenBank/DDBJ databases">
        <title>The genome of the North American firefly Photinus pyralis.</title>
        <authorList>
            <consortium name="Photinus pyralis genome working group"/>
            <person name="Fallon T.R."/>
            <person name="Sander Lower S.E."/>
            <person name="Weng J.-K."/>
        </authorList>
    </citation>
    <scope>NUCLEOTIDE SEQUENCE</scope>
    <source>
        <strain evidence="2">TRF0915ILg1</strain>
        <tissue evidence="2">Whole body</tissue>
    </source>
</reference>
<protein>
    <submittedName>
        <fullName evidence="2">Uncharacterized protein</fullName>
    </submittedName>
</protein>
<comment type="caution">
    <text evidence="2">The sequence shown here is derived from an EMBL/GenBank/DDBJ whole genome shotgun (WGS) entry which is preliminary data.</text>
</comment>
<feature type="region of interest" description="Disordered" evidence="1">
    <location>
        <begin position="25"/>
        <end position="64"/>
    </location>
</feature>
<dbReference type="EMBL" id="VTPC01077859">
    <property type="protein sequence ID" value="KAF2888373.1"/>
    <property type="molecule type" value="Genomic_DNA"/>
</dbReference>
<organism evidence="2 3">
    <name type="scientific">Ignelater luminosus</name>
    <name type="common">Cucubano</name>
    <name type="synonym">Pyrophorus luminosus</name>
    <dbReference type="NCBI Taxonomy" id="2038154"/>
    <lineage>
        <taxon>Eukaryota</taxon>
        <taxon>Metazoa</taxon>
        <taxon>Ecdysozoa</taxon>
        <taxon>Arthropoda</taxon>
        <taxon>Hexapoda</taxon>
        <taxon>Insecta</taxon>
        <taxon>Pterygota</taxon>
        <taxon>Neoptera</taxon>
        <taxon>Endopterygota</taxon>
        <taxon>Coleoptera</taxon>
        <taxon>Polyphaga</taxon>
        <taxon>Elateriformia</taxon>
        <taxon>Elateroidea</taxon>
        <taxon>Elateridae</taxon>
        <taxon>Agrypninae</taxon>
        <taxon>Pyrophorini</taxon>
        <taxon>Ignelater</taxon>
    </lineage>
</organism>
<gene>
    <name evidence="2" type="ORF">ILUMI_17800</name>
</gene>
<evidence type="ECO:0000313" key="2">
    <source>
        <dbReference type="EMBL" id="KAF2888373.1"/>
    </source>
</evidence>
<keyword evidence="3" id="KW-1185">Reference proteome</keyword>
<name>A0A8K0G7J9_IGNLU</name>
<dbReference type="AlphaFoldDB" id="A0A8K0G7J9"/>
<dbReference type="OrthoDB" id="6773388at2759"/>
<sequence>MRPNYRFTTTKIGKAISFKLFTLPETQPPQLPSSTPKRSEQKKRGRPRRLFEKSSQRSKQRHVKPIVSGLSSEKLFLAAESTLLKSGKRTTAQVVKLAIQSSKEIKCKHISICTILNGKIVNILTATSSSQAYNVYKATPKDLNDLEKQKD</sequence>
<accession>A0A8K0G7J9</accession>